<sequence>MADVTGRILALLTTLQSGRSFTGEELAARLDVSPRTLRRDVERLRGYGYPVSTRPGPGGHYRLVAGSAVPPLVFDDDEATATLLALAAMATGGSAEGGTVEEAATRAYGKVDQYLPARLRHRAARLRESLESTTPPGPGTAAGNLAVLADAVRDRRIVAFDYRGRTGRASSRRVEPHRQVHHRSRWYLLAWDTGRGDWRVFRTDRVDGLRTTHDVYAPRPLPADTAAEYLRRGLDKERTRVVLTVAAPAAAVADAFAEHDAEVGALTGERSRVAVMVDTWQWLLTPLAFLDAEVTVQEPEGVRAALEGFAGRLAGKAPVVRQRS</sequence>
<accession>A0A1M6L8I4</accession>
<dbReference type="GO" id="GO:0003700">
    <property type="term" value="F:DNA-binding transcription factor activity"/>
    <property type="evidence" value="ECO:0007669"/>
    <property type="project" value="InterPro"/>
</dbReference>
<dbReference type="InterPro" id="IPR013196">
    <property type="entry name" value="HTH_11"/>
</dbReference>
<dbReference type="InterPro" id="IPR011991">
    <property type="entry name" value="ArsR-like_HTH"/>
</dbReference>
<gene>
    <name evidence="5" type="ORF">SAMN05421803_108118</name>
</gene>
<dbReference type="InterPro" id="IPR028349">
    <property type="entry name" value="PafC-like"/>
</dbReference>
<reference evidence="5 6" key="1">
    <citation type="submission" date="2016-11" db="EMBL/GenBank/DDBJ databases">
        <authorList>
            <person name="Jaros S."/>
            <person name="Januszkiewicz K."/>
            <person name="Wedrychowicz H."/>
        </authorList>
    </citation>
    <scope>NUCLEOTIDE SEQUENCE [LARGE SCALE GENOMIC DNA]</scope>
    <source>
        <strain evidence="5 6">CGMCC 4.5723</strain>
    </source>
</reference>
<dbReference type="STRING" id="758803.SAMN05421803_108118"/>
<dbReference type="PANTHER" id="PTHR34580:SF3">
    <property type="entry name" value="PROTEIN PAFB"/>
    <property type="match status" value="1"/>
</dbReference>
<protein>
    <submittedName>
        <fullName evidence="5">Predicted DNA-binding transcriptional regulator YafY, contains an HTH and WYL domains</fullName>
    </submittedName>
</protein>
<dbReference type="PIRSF" id="PIRSF016838">
    <property type="entry name" value="PafC"/>
    <property type="match status" value="1"/>
</dbReference>
<evidence type="ECO:0000256" key="1">
    <source>
        <dbReference type="ARBA" id="ARBA00023015"/>
    </source>
</evidence>
<dbReference type="PROSITE" id="PS00894">
    <property type="entry name" value="HTH_DEOR_1"/>
    <property type="match status" value="1"/>
</dbReference>
<dbReference type="PANTHER" id="PTHR34580">
    <property type="match status" value="1"/>
</dbReference>
<dbReference type="OrthoDB" id="3616433at2"/>
<dbReference type="InterPro" id="IPR036390">
    <property type="entry name" value="WH_DNA-bd_sf"/>
</dbReference>
<dbReference type="GO" id="GO:0003677">
    <property type="term" value="F:DNA binding"/>
    <property type="evidence" value="ECO:0007669"/>
    <property type="project" value="UniProtKB-KW"/>
</dbReference>
<organism evidence="5 6">
    <name type="scientific">Nocardiopsis flavescens</name>
    <dbReference type="NCBI Taxonomy" id="758803"/>
    <lineage>
        <taxon>Bacteria</taxon>
        <taxon>Bacillati</taxon>
        <taxon>Actinomycetota</taxon>
        <taxon>Actinomycetes</taxon>
        <taxon>Streptosporangiales</taxon>
        <taxon>Nocardiopsidaceae</taxon>
        <taxon>Nocardiopsis</taxon>
    </lineage>
</organism>
<dbReference type="InterPro" id="IPR051534">
    <property type="entry name" value="CBASS_pafABC_assoc_protein"/>
</dbReference>
<keyword evidence="2 5" id="KW-0238">DNA-binding</keyword>
<evidence type="ECO:0000313" key="6">
    <source>
        <dbReference type="Proteomes" id="UP000184452"/>
    </source>
</evidence>
<dbReference type="CDD" id="cd00090">
    <property type="entry name" value="HTH_ARSR"/>
    <property type="match status" value="1"/>
</dbReference>
<keyword evidence="1" id="KW-0805">Transcription regulation</keyword>
<dbReference type="AlphaFoldDB" id="A0A1M6L8I4"/>
<evidence type="ECO:0000313" key="5">
    <source>
        <dbReference type="EMBL" id="SHJ67496.1"/>
    </source>
</evidence>
<dbReference type="InterPro" id="IPR036388">
    <property type="entry name" value="WH-like_DNA-bd_sf"/>
</dbReference>
<dbReference type="InterPro" id="IPR026881">
    <property type="entry name" value="WYL_dom"/>
</dbReference>
<evidence type="ECO:0000256" key="3">
    <source>
        <dbReference type="ARBA" id="ARBA00023163"/>
    </source>
</evidence>
<dbReference type="SUPFAM" id="SSF46785">
    <property type="entry name" value="Winged helix' DNA-binding domain"/>
    <property type="match status" value="1"/>
</dbReference>
<dbReference type="PROSITE" id="PS52050">
    <property type="entry name" value="WYL"/>
    <property type="match status" value="1"/>
</dbReference>
<dbReference type="InterPro" id="IPR001034">
    <property type="entry name" value="DeoR_HTH"/>
</dbReference>
<evidence type="ECO:0000259" key="4">
    <source>
        <dbReference type="PROSITE" id="PS51000"/>
    </source>
</evidence>
<evidence type="ECO:0000256" key="2">
    <source>
        <dbReference type="ARBA" id="ARBA00023125"/>
    </source>
</evidence>
<dbReference type="PROSITE" id="PS51000">
    <property type="entry name" value="HTH_DEOR_2"/>
    <property type="match status" value="1"/>
</dbReference>
<dbReference type="RefSeq" id="WP_073379990.1">
    <property type="nucleotide sequence ID" value="NZ_FQZK01000008.1"/>
</dbReference>
<keyword evidence="6" id="KW-1185">Reference proteome</keyword>
<dbReference type="EMBL" id="FQZK01000008">
    <property type="protein sequence ID" value="SHJ67496.1"/>
    <property type="molecule type" value="Genomic_DNA"/>
</dbReference>
<keyword evidence="3" id="KW-0804">Transcription</keyword>
<proteinExistence type="predicted"/>
<dbReference type="Pfam" id="PF08279">
    <property type="entry name" value="HTH_11"/>
    <property type="match status" value="1"/>
</dbReference>
<dbReference type="Gene3D" id="1.10.10.10">
    <property type="entry name" value="Winged helix-like DNA-binding domain superfamily/Winged helix DNA-binding domain"/>
    <property type="match status" value="1"/>
</dbReference>
<name>A0A1M6L8I4_9ACTN</name>
<feature type="domain" description="HTH deoR-type" evidence="4">
    <location>
        <begin position="4"/>
        <end position="69"/>
    </location>
</feature>
<dbReference type="Proteomes" id="UP000184452">
    <property type="component" value="Unassembled WGS sequence"/>
</dbReference>
<dbReference type="Pfam" id="PF13280">
    <property type="entry name" value="WYL"/>
    <property type="match status" value="1"/>
</dbReference>
<dbReference type="InterPro" id="IPR018356">
    <property type="entry name" value="Tscrpt_reg_HTH_DeoR_CS"/>
</dbReference>